<keyword evidence="2" id="KW-1003">Cell membrane</keyword>
<sequence length="511" mass="56789">MSLNESVNRIVIGSGVIFAGTISGLLLNILIKGVLTRNLSQTDFGTYSLALTVISLTGAIATLGLHEGVPRYIAYFRGKKEDHKIQEIVVSGLLMGLVAGVVAMFLSPIVFERAAAGMFDTQENIASIIRIMIFAIPLTIFLNIAIAIYRGFDRTNVNMYFYDVIRPVSLWAFVSIAVLAGVSLHTFVLADLLSMVFTFGLMVVYFIKHPPFKPELKIRFSEPTKQLVKYSFPLLISATLLNLMTWTDTIMLGYFKSSQVVGIYSAVYPLVSFLTIIITSMGFVYIPVASRIWGEGRRDILESLYQIVTKWCFVLSFPIFVLMFVYPEAILTRLYGPDYAMGATVLRILALGFITNAYFGFNYHTIMAVGDSGFLMKCSTASAVINVVLNFMLIPQHGMIGAAAASAVSFASIELLMTMRAWRTHRMHPFTMAYRKFTVICVSLVAVMMVLKFVLPAASMLLVYGMFAMVYLAVCQYSGVIDDDDRTIARQVRTNVWRTIGVFVPGTLRNV</sequence>
<protein>
    <submittedName>
        <fullName evidence="7">Polysaccharide biosynthesis protein</fullName>
    </submittedName>
</protein>
<feature type="transmembrane region" description="Helical" evidence="6">
    <location>
        <begin position="373"/>
        <end position="393"/>
    </location>
</feature>
<keyword evidence="8" id="KW-1185">Reference proteome</keyword>
<feature type="transmembrane region" description="Helical" evidence="6">
    <location>
        <begin position="461"/>
        <end position="481"/>
    </location>
</feature>
<feature type="transmembrane region" description="Helical" evidence="6">
    <location>
        <begin position="227"/>
        <end position="246"/>
    </location>
</feature>
<comment type="subcellular location">
    <subcellularLocation>
        <location evidence="1">Cell membrane</location>
        <topology evidence="1">Multi-pass membrane protein</topology>
    </subcellularLocation>
</comment>
<dbReference type="EMBL" id="JTEO01000005">
    <property type="protein sequence ID" value="MCQ6963265.1"/>
    <property type="molecule type" value="Genomic_DNA"/>
</dbReference>
<feature type="transmembrane region" description="Helical" evidence="6">
    <location>
        <begin position="88"/>
        <end position="111"/>
    </location>
</feature>
<feature type="transmembrane region" description="Helical" evidence="6">
    <location>
        <begin position="266"/>
        <end position="286"/>
    </location>
</feature>
<feature type="transmembrane region" description="Helical" evidence="6">
    <location>
        <begin position="131"/>
        <end position="152"/>
    </location>
</feature>
<feature type="transmembrane region" description="Helical" evidence="6">
    <location>
        <begin position="47"/>
        <end position="67"/>
    </location>
</feature>
<dbReference type="RefSeq" id="WP_256623098.1">
    <property type="nucleotide sequence ID" value="NZ_JTEO01000005.1"/>
</dbReference>
<dbReference type="CDD" id="cd13128">
    <property type="entry name" value="MATE_Wzx_like"/>
    <property type="match status" value="1"/>
</dbReference>
<dbReference type="PANTHER" id="PTHR30250:SF27">
    <property type="entry name" value="POLYSACCHARIDE BIOSYNTHESIS PROTEIN"/>
    <property type="match status" value="1"/>
</dbReference>
<organism evidence="7 8">
    <name type="scientific">Methanolobus chelungpuianus</name>
    <dbReference type="NCBI Taxonomy" id="502115"/>
    <lineage>
        <taxon>Archaea</taxon>
        <taxon>Methanobacteriati</taxon>
        <taxon>Methanobacteriota</taxon>
        <taxon>Stenosarchaea group</taxon>
        <taxon>Methanomicrobia</taxon>
        <taxon>Methanosarcinales</taxon>
        <taxon>Methanosarcinaceae</taxon>
        <taxon>Methanolobus</taxon>
    </lineage>
</organism>
<evidence type="ECO:0000256" key="1">
    <source>
        <dbReference type="ARBA" id="ARBA00004651"/>
    </source>
</evidence>
<feature type="transmembrane region" description="Helical" evidence="6">
    <location>
        <begin position="307"/>
        <end position="327"/>
    </location>
</feature>
<dbReference type="InterPro" id="IPR050833">
    <property type="entry name" value="Poly_Biosynth_Transport"/>
</dbReference>
<evidence type="ECO:0000256" key="3">
    <source>
        <dbReference type="ARBA" id="ARBA00022692"/>
    </source>
</evidence>
<accession>A0AAE3HBM6</accession>
<proteinExistence type="predicted"/>
<name>A0AAE3HBM6_9EURY</name>
<evidence type="ECO:0000256" key="5">
    <source>
        <dbReference type="ARBA" id="ARBA00023136"/>
    </source>
</evidence>
<keyword evidence="3 6" id="KW-0812">Transmembrane</keyword>
<dbReference type="InterPro" id="IPR002797">
    <property type="entry name" value="Polysacc_synth"/>
</dbReference>
<feature type="transmembrane region" description="Helical" evidence="6">
    <location>
        <begin position="399"/>
        <end position="417"/>
    </location>
</feature>
<comment type="caution">
    <text evidence="7">The sequence shown here is derived from an EMBL/GenBank/DDBJ whole genome shotgun (WGS) entry which is preliminary data.</text>
</comment>
<feature type="transmembrane region" description="Helical" evidence="6">
    <location>
        <begin position="339"/>
        <end position="361"/>
    </location>
</feature>
<reference evidence="7 8" key="1">
    <citation type="journal article" date="2011" name="Appl. Environ. Microbiol.">
        <title>Methanogenic archaea isolated from Taiwan's Chelungpu fault.</title>
        <authorList>
            <person name="Wu S.Y."/>
            <person name="Lai M.C."/>
        </authorList>
    </citation>
    <scope>NUCLEOTIDE SEQUENCE [LARGE SCALE GENOMIC DNA]</scope>
    <source>
        <strain evidence="7 8">St545Mb</strain>
    </source>
</reference>
<evidence type="ECO:0000313" key="8">
    <source>
        <dbReference type="Proteomes" id="UP001206983"/>
    </source>
</evidence>
<feature type="transmembrane region" description="Helical" evidence="6">
    <location>
        <begin position="164"/>
        <end position="182"/>
    </location>
</feature>
<dbReference type="Pfam" id="PF01943">
    <property type="entry name" value="Polysacc_synt"/>
    <property type="match status" value="1"/>
</dbReference>
<evidence type="ECO:0000313" key="7">
    <source>
        <dbReference type="EMBL" id="MCQ6963265.1"/>
    </source>
</evidence>
<gene>
    <name evidence="7" type="ORF">PV02_09010</name>
</gene>
<feature type="transmembrane region" description="Helical" evidence="6">
    <location>
        <begin position="12"/>
        <end position="35"/>
    </location>
</feature>
<feature type="transmembrane region" description="Helical" evidence="6">
    <location>
        <begin position="437"/>
        <end position="455"/>
    </location>
</feature>
<evidence type="ECO:0000256" key="4">
    <source>
        <dbReference type="ARBA" id="ARBA00022989"/>
    </source>
</evidence>
<dbReference type="GO" id="GO:0005886">
    <property type="term" value="C:plasma membrane"/>
    <property type="evidence" value="ECO:0007669"/>
    <property type="project" value="UniProtKB-SubCell"/>
</dbReference>
<dbReference type="Proteomes" id="UP001206983">
    <property type="component" value="Unassembled WGS sequence"/>
</dbReference>
<keyword evidence="4 6" id="KW-1133">Transmembrane helix</keyword>
<dbReference type="PANTHER" id="PTHR30250">
    <property type="entry name" value="PST FAMILY PREDICTED COLANIC ACID TRANSPORTER"/>
    <property type="match status" value="1"/>
</dbReference>
<feature type="transmembrane region" description="Helical" evidence="6">
    <location>
        <begin position="188"/>
        <end position="207"/>
    </location>
</feature>
<keyword evidence="5 6" id="KW-0472">Membrane</keyword>
<evidence type="ECO:0000256" key="2">
    <source>
        <dbReference type="ARBA" id="ARBA00022475"/>
    </source>
</evidence>
<dbReference type="AlphaFoldDB" id="A0AAE3HBM6"/>
<evidence type="ECO:0000256" key="6">
    <source>
        <dbReference type="SAM" id="Phobius"/>
    </source>
</evidence>